<dbReference type="PROSITE" id="PS51177">
    <property type="entry name" value="LUMAZINE_BIND"/>
    <property type="match status" value="2"/>
</dbReference>
<evidence type="ECO:0000313" key="15">
    <source>
        <dbReference type="Proteomes" id="UP000565205"/>
    </source>
</evidence>
<organism evidence="12 14">
    <name type="scientific">Endobacter medicaginis</name>
    <dbReference type="NCBI Taxonomy" id="1181271"/>
    <lineage>
        <taxon>Bacteria</taxon>
        <taxon>Pseudomonadati</taxon>
        <taxon>Pseudomonadota</taxon>
        <taxon>Alphaproteobacteria</taxon>
        <taxon>Acetobacterales</taxon>
        <taxon>Acetobacteraceae</taxon>
        <taxon>Endobacter</taxon>
    </lineage>
</organism>
<dbReference type="EC" id="2.5.1.9" evidence="4 9"/>
<dbReference type="InterPro" id="IPR026017">
    <property type="entry name" value="Lumazine-bd_dom"/>
</dbReference>
<proteinExistence type="predicted"/>
<dbReference type="GO" id="GO:0009231">
    <property type="term" value="P:riboflavin biosynthetic process"/>
    <property type="evidence" value="ECO:0007669"/>
    <property type="project" value="UniProtKB-KW"/>
</dbReference>
<reference evidence="12 14" key="2">
    <citation type="submission" date="2020-08" db="EMBL/GenBank/DDBJ databases">
        <title>Genomic Encyclopedia of Type Strains, Phase III (KMG-III): the genomes of soil and plant-associated and newly described type strains.</title>
        <authorList>
            <person name="Whitman W."/>
        </authorList>
    </citation>
    <scope>NUCLEOTIDE SEQUENCE [LARGE SCALE GENOMIC DNA]</scope>
    <source>
        <strain evidence="12 14">CECT 8088</strain>
    </source>
</reference>
<dbReference type="Gene3D" id="2.40.30.20">
    <property type="match status" value="2"/>
</dbReference>
<dbReference type="InterPro" id="IPR001783">
    <property type="entry name" value="Lumazine-bd"/>
</dbReference>
<dbReference type="FunFam" id="2.40.30.20:FF:000003">
    <property type="entry name" value="Riboflavin synthase, alpha subunit"/>
    <property type="match status" value="1"/>
</dbReference>
<keyword evidence="6" id="KW-0686">Riboflavin biosynthesis</keyword>
<dbReference type="CDD" id="cd00402">
    <property type="entry name" value="Riboflavin_synthase_like"/>
    <property type="match status" value="1"/>
</dbReference>
<dbReference type="NCBIfam" id="TIGR00187">
    <property type="entry name" value="ribE"/>
    <property type="match status" value="1"/>
</dbReference>
<dbReference type="PIRSF" id="PIRSF000498">
    <property type="entry name" value="Riboflavin_syn_A"/>
    <property type="match status" value="1"/>
</dbReference>
<evidence type="ECO:0000313" key="14">
    <source>
        <dbReference type="Proteomes" id="UP000557688"/>
    </source>
</evidence>
<dbReference type="EMBL" id="JACHXV010000001">
    <property type="protein sequence ID" value="MBB3172326.1"/>
    <property type="molecule type" value="Genomic_DNA"/>
</dbReference>
<evidence type="ECO:0000256" key="2">
    <source>
        <dbReference type="ARBA" id="ARBA00002803"/>
    </source>
</evidence>
<dbReference type="Proteomes" id="UP000557688">
    <property type="component" value="Unassembled WGS sequence"/>
</dbReference>
<evidence type="ECO:0000256" key="3">
    <source>
        <dbReference type="ARBA" id="ARBA00004887"/>
    </source>
</evidence>
<evidence type="ECO:0000256" key="6">
    <source>
        <dbReference type="ARBA" id="ARBA00022619"/>
    </source>
</evidence>
<evidence type="ECO:0000256" key="10">
    <source>
        <dbReference type="PROSITE-ProRule" id="PRU00524"/>
    </source>
</evidence>
<dbReference type="Pfam" id="PF00677">
    <property type="entry name" value="Lum_binding"/>
    <property type="match status" value="2"/>
</dbReference>
<feature type="repeat" description="Lumazine-binding" evidence="10">
    <location>
        <begin position="97"/>
        <end position="197"/>
    </location>
</feature>
<evidence type="ECO:0000313" key="13">
    <source>
        <dbReference type="EMBL" id="NVN29943.1"/>
    </source>
</evidence>
<keyword evidence="8" id="KW-0677">Repeat</keyword>
<feature type="domain" description="Lumazine-binding" evidence="11">
    <location>
        <begin position="1"/>
        <end position="96"/>
    </location>
</feature>
<sequence>MFSGIIERLGTVVALHPDGLGAVRIELATSFPDLELGESVAVNGVCLTVTECDTGGAASFFVSAETLSRTNLGALSVGLTVNLERAVTLSTRLSGHMVQGHVDATARLVAATEAAEAHLLTVALPGALRRYCVEKGSIALNGVSLTINAVEDTDDEVRLSFTVIPHSWAHTNLAHVGIGGAINVEIDMVAKHIARLVDTAGVPAA</sequence>
<dbReference type="InterPro" id="IPR017938">
    <property type="entry name" value="Riboflavin_synthase-like_b-brl"/>
</dbReference>
<comment type="function">
    <text evidence="2">Catalyzes the dismutation of two molecules of 6,7-dimethyl-8-ribityllumazine, resulting in the formation of riboflavin and 5-amino-6-(D-ribitylamino)uracil.</text>
</comment>
<protein>
    <recommendedName>
        <fullName evidence="5 9">Riboflavin synthase</fullName>
        <ecNumber evidence="4 9">2.5.1.9</ecNumber>
    </recommendedName>
</protein>
<comment type="catalytic activity">
    <reaction evidence="1">
        <text>2 6,7-dimethyl-8-(1-D-ribityl)lumazine + H(+) = 5-amino-6-(D-ribitylamino)uracil + riboflavin</text>
        <dbReference type="Rhea" id="RHEA:20772"/>
        <dbReference type="ChEBI" id="CHEBI:15378"/>
        <dbReference type="ChEBI" id="CHEBI:15934"/>
        <dbReference type="ChEBI" id="CHEBI:57986"/>
        <dbReference type="ChEBI" id="CHEBI:58201"/>
        <dbReference type="EC" id="2.5.1.9"/>
    </reaction>
</comment>
<dbReference type="AlphaFoldDB" id="A0A839URA5"/>
<feature type="domain" description="Lumazine-binding" evidence="11">
    <location>
        <begin position="97"/>
        <end position="197"/>
    </location>
</feature>
<gene>
    <name evidence="12" type="ORF">FHR90_000132</name>
    <name evidence="13" type="ORF">HUK83_06290</name>
</gene>
<dbReference type="RefSeq" id="WP_176623064.1">
    <property type="nucleotide sequence ID" value="NZ_JABXXQ010000086.1"/>
</dbReference>
<evidence type="ECO:0000256" key="4">
    <source>
        <dbReference type="ARBA" id="ARBA00012827"/>
    </source>
</evidence>
<dbReference type="PANTHER" id="PTHR21098">
    <property type="entry name" value="RIBOFLAVIN SYNTHASE ALPHA CHAIN"/>
    <property type="match status" value="1"/>
</dbReference>
<name>A0A839URA5_9PROT</name>
<evidence type="ECO:0000259" key="11">
    <source>
        <dbReference type="PROSITE" id="PS51177"/>
    </source>
</evidence>
<keyword evidence="14" id="KW-1185">Reference proteome</keyword>
<dbReference type="EMBL" id="JABXXQ010000086">
    <property type="protein sequence ID" value="NVN29943.1"/>
    <property type="molecule type" value="Genomic_DNA"/>
</dbReference>
<dbReference type="InterPro" id="IPR023366">
    <property type="entry name" value="ATP_synth_asu-like_sf"/>
</dbReference>
<dbReference type="SUPFAM" id="SSF63380">
    <property type="entry name" value="Riboflavin synthase domain-like"/>
    <property type="match status" value="2"/>
</dbReference>
<dbReference type="NCBIfam" id="NF006767">
    <property type="entry name" value="PRK09289.1"/>
    <property type="match status" value="1"/>
</dbReference>
<feature type="repeat" description="Lumazine-binding" evidence="10">
    <location>
        <begin position="1"/>
        <end position="96"/>
    </location>
</feature>
<dbReference type="GO" id="GO:0004746">
    <property type="term" value="F:riboflavin synthase activity"/>
    <property type="evidence" value="ECO:0007669"/>
    <property type="project" value="UniProtKB-UniRule"/>
</dbReference>
<evidence type="ECO:0000256" key="7">
    <source>
        <dbReference type="ARBA" id="ARBA00022679"/>
    </source>
</evidence>
<dbReference type="Proteomes" id="UP000565205">
    <property type="component" value="Unassembled WGS sequence"/>
</dbReference>
<comment type="caution">
    <text evidence="12">The sequence shown here is derived from an EMBL/GenBank/DDBJ whole genome shotgun (WGS) entry which is preliminary data.</text>
</comment>
<dbReference type="PANTHER" id="PTHR21098:SF0">
    <property type="entry name" value="RIBOFLAVIN SYNTHASE"/>
    <property type="match status" value="1"/>
</dbReference>
<keyword evidence="7 12" id="KW-0808">Transferase</keyword>
<evidence type="ECO:0000256" key="1">
    <source>
        <dbReference type="ARBA" id="ARBA00000968"/>
    </source>
</evidence>
<evidence type="ECO:0000256" key="9">
    <source>
        <dbReference type="NCBIfam" id="TIGR00187"/>
    </source>
</evidence>
<accession>A0A839URA5</accession>
<comment type="pathway">
    <text evidence="3">Cofactor biosynthesis; riboflavin biosynthesis; riboflavin from 2-hydroxy-3-oxobutyl phosphate and 5-amino-6-(D-ribitylamino)uracil: step 2/2.</text>
</comment>
<evidence type="ECO:0000256" key="5">
    <source>
        <dbReference type="ARBA" id="ARBA00013950"/>
    </source>
</evidence>
<evidence type="ECO:0000256" key="8">
    <source>
        <dbReference type="ARBA" id="ARBA00022737"/>
    </source>
</evidence>
<evidence type="ECO:0000313" key="12">
    <source>
        <dbReference type="EMBL" id="MBB3172326.1"/>
    </source>
</evidence>
<reference evidence="13 15" key="1">
    <citation type="submission" date="2020-06" db="EMBL/GenBank/DDBJ databases">
        <title>Description of novel acetic acid bacteria.</title>
        <authorList>
            <person name="Sombolestani A."/>
        </authorList>
    </citation>
    <scope>NUCLEOTIDE SEQUENCE [LARGE SCALE GENOMIC DNA]</scope>
    <source>
        <strain evidence="13 15">LMG 26838</strain>
    </source>
</reference>